<keyword evidence="1" id="KW-0812">Transmembrane</keyword>
<feature type="transmembrane region" description="Helical" evidence="1">
    <location>
        <begin position="234"/>
        <end position="256"/>
    </location>
</feature>
<evidence type="ECO:0000313" key="3">
    <source>
        <dbReference type="Proteomes" id="UP000285961"/>
    </source>
</evidence>
<reference evidence="2 3" key="1">
    <citation type="journal article" date="2017" name="ISME J.">
        <title>Energy and carbon metabolisms in a deep terrestrial subsurface fluid microbial community.</title>
        <authorList>
            <person name="Momper L."/>
            <person name="Jungbluth S.P."/>
            <person name="Lee M.D."/>
            <person name="Amend J.P."/>
        </authorList>
    </citation>
    <scope>NUCLEOTIDE SEQUENCE [LARGE SCALE GENOMIC DNA]</scope>
    <source>
        <strain evidence="2">SURF_17</strain>
    </source>
</reference>
<dbReference type="Proteomes" id="UP000285961">
    <property type="component" value="Unassembled WGS sequence"/>
</dbReference>
<gene>
    <name evidence="2" type="ORF">C4532_10330</name>
</gene>
<name>A0A419EXM9_9BACT</name>
<dbReference type="EMBL" id="QZKI01000078">
    <property type="protein sequence ID" value="RJP69732.1"/>
    <property type="molecule type" value="Genomic_DNA"/>
</dbReference>
<comment type="caution">
    <text evidence="2">The sequence shown here is derived from an EMBL/GenBank/DDBJ whole genome shotgun (WGS) entry which is preliminary data.</text>
</comment>
<protein>
    <recommendedName>
        <fullName evidence="4">TIGR02186 family protein</fullName>
    </recommendedName>
</protein>
<dbReference type="Pfam" id="PF09608">
    <property type="entry name" value="Alph_Pro_TM"/>
    <property type="match status" value="1"/>
</dbReference>
<keyword evidence="1" id="KW-1133">Transmembrane helix</keyword>
<evidence type="ECO:0000313" key="2">
    <source>
        <dbReference type="EMBL" id="RJP69732.1"/>
    </source>
</evidence>
<accession>A0A419EXM9</accession>
<evidence type="ECO:0008006" key="4">
    <source>
        <dbReference type="Google" id="ProtNLM"/>
    </source>
</evidence>
<sequence length="264" mass="28247">MKCNSLRYGVVLVAITCFVLLSAGRVRGASDESGIKLTPQKVEIGSFYHGTDLVIEGTVPADCNVAVLVSGERKEHVLKQKGRVGPVWMNVGTVTVEGAPELYYLLVSSDTLAHLASSDILDANSIGYDALRKEITIEQEGSDLDTTFQEFINLMEDRGLYKVSTSSIALQRAEGNLATFKLSVSIPALVPAGQYDVHMYYSRDGHLISNASGAFTVEKVGLPQWLSRLAFNHAALYGILAIVVAVAAGLLMGVLFGSKGKGGH</sequence>
<keyword evidence="1" id="KW-0472">Membrane</keyword>
<proteinExistence type="predicted"/>
<dbReference type="InterPro" id="IPR019088">
    <property type="entry name" value="CHP02186-rel_TM"/>
</dbReference>
<dbReference type="AlphaFoldDB" id="A0A419EXM9"/>
<evidence type="ECO:0000256" key="1">
    <source>
        <dbReference type="SAM" id="Phobius"/>
    </source>
</evidence>
<organism evidence="2 3">
    <name type="scientific">Candidatus Abyssobacteria bacterium SURF_17</name>
    <dbReference type="NCBI Taxonomy" id="2093361"/>
    <lineage>
        <taxon>Bacteria</taxon>
        <taxon>Pseudomonadati</taxon>
        <taxon>Candidatus Hydrogenedentota</taxon>
        <taxon>Candidatus Abyssobacteria</taxon>
    </lineage>
</organism>